<dbReference type="PANTHER" id="PTHR39183:SF1">
    <property type="entry name" value="SPORE COAT PROTEIN F-LIKE PROTEIN YHCQ"/>
    <property type="match status" value="1"/>
</dbReference>
<dbReference type="AlphaFoldDB" id="A0AA41X1Q9"/>
<keyword evidence="5" id="KW-1185">Reference proteome</keyword>
<dbReference type="RefSeq" id="WP_254756924.1">
    <property type="nucleotide sequence ID" value="NZ_JANCLT010000001.1"/>
</dbReference>
<dbReference type="Proteomes" id="UP001156102">
    <property type="component" value="Unassembled WGS sequence"/>
</dbReference>
<comment type="subcellular location">
    <subcellularLocation>
        <location evidence="2">Spore coat</location>
    </subcellularLocation>
</comment>
<dbReference type="EMBL" id="JANCLT010000001">
    <property type="protein sequence ID" value="MCP8967364.1"/>
    <property type="molecule type" value="Genomic_DNA"/>
</dbReference>
<dbReference type="GO" id="GO:0030435">
    <property type="term" value="P:sporulation resulting in formation of a cellular spore"/>
    <property type="evidence" value="ECO:0007669"/>
    <property type="project" value="UniProtKB-KW"/>
</dbReference>
<keyword evidence="4" id="KW-0946">Virion</keyword>
<proteinExistence type="inferred from homology"/>
<reference evidence="4" key="1">
    <citation type="submission" date="2022-07" db="EMBL/GenBank/DDBJ databases">
        <authorList>
            <person name="Li W.-J."/>
            <person name="Deng Q.-Q."/>
        </authorList>
    </citation>
    <scope>NUCLEOTIDE SEQUENCE</scope>
    <source>
        <strain evidence="4">SYSU M60031</strain>
    </source>
</reference>
<dbReference type="Gene3D" id="1.20.1260.10">
    <property type="match status" value="1"/>
</dbReference>
<name>A0AA41X1Q9_9BACI</name>
<evidence type="ECO:0000256" key="1">
    <source>
        <dbReference type="ARBA" id="ARBA00022969"/>
    </source>
</evidence>
<comment type="caution">
    <text evidence="4">The sequence shown here is derived from an EMBL/GenBank/DDBJ whole genome shotgun (WGS) entry which is preliminary data.</text>
</comment>
<evidence type="ECO:0000256" key="3">
    <source>
        <dbReference type="ARBA" id="ARBA00024344"/>
    </source>
</evidence>
<dbReference type="Pfam" id="PF07875">
    <property type="entry name" value="Coat_F"/>
    <property type="match status" value="1"/>
</dbReference>
<accession>A0AA41X1Q9</accession>
<evidence type="ECO:0000256" key="2">
    <source>
        <dbReference type="ARBA" id="ARBA00024325"/>
    </source>
</evidence>
<evidence type="ECO:0000313" key="5">
    <source>
        <dbReference type="Proteomes" id="UP001156102"/>
    </source>
</evidence>
<gene>
    <name evidence="4" type="ORF">NK662_02275</name>
</gene>
<dbReference type="PANTHER" id="PTHR39183">
    <property type="entry name" value="SPORE COAT PROTEIN F-LIKE PROTEIN YHCQ"/>
    <property type="match status" value="1"/>
</dbReference>
<organism evidence="4 5">
    <name type="scientific">Ectobacillus ponti</name>
    <dbReference type="NCBI Taxonomy" id="2961894"/>
    <lineage>
        <taxon>Bacteria</taxon>
        <taxon>Bacillati</taxon>
        <taxon>Bacillota</taxon>
        <taxon>Bacilli</taxon>
        <taxon>Bacillales</taxon>
        <taxon>Bacillaceae</taxon>
        <taxon>Ectobacillus</taxon>
    </lineage>
</organism>
<comment type="similarity">
    <text evidence="3">Belongs to the CotF family.</text>
</comment>
<sequence>MQQQVHNLHAGTLPMNMNHGGHETIDVSELLTDSITLIDQMLMQREYIQDPELREIVDRQYQFALQEYDGLVTAFTMNQAPQPMRYQSSLPVQVQYGMQQMPTRKPLQTVNDITDQHISAHLLVGLKASAVEKSRICLEITNPVMRHAVANSIPNCIEMAYEMFLWQNKNGYYPVPQFAQQDMQMMMNSYAPSSGKPAMGGMNRMQ</sequence>
<evidence type="ECO:0000313" key="4">
    <source>
        <dbReference type="EMBL" id="MCP8967364.1"/>
    </source>
</evidence>
<protein>
    <submittedName>
        <fullName evidence="4">Spore coat protein</fullName>
    </submittedName>
</protein>
<keyword evidence="4" id="KW-0167">Capsid protein</keyword>
<dbReference type="InterPro" id="IPR012851">
    <property type="entry name" value="Spore_coat_CotF-like"/>
</dbReference>
<dbReference type="InterPro" id="IPR012347">
    <property type="entry name" value="Ferritin-like"/>
</dbReference>
<keyword evidence="1" id="KW-0749">Sporulation</keyword>